<evidence type="ECO:0000256" key="2">
    <source>
        <dbReference type="ARBA" id="ARBA00022723"/>
    </source>
</evidence>
<dbReference type="GO" id="GO:0051536">
    <property type="term" value="F:iron-sulfur cluster binding"/>
    <property type="evidence" value="ECO:0007669"/>
    <property type="project" value="UniProtKB-KW"/>
</dbReference>
<dbReference type="EMBL" id="LGRX02026414">
    <property type="protein sequence ID" value="KAK3250921.1"/>
    <property type="molecule type" value="Genomic_DNA"/>
</dbReference>
<dbReference type="GO" id="GO:0046872">
    <property type="term" value="F:metal ion binding"/>
    <property type="evidence" value="ECO:0007669"/>
    <property type="project" value="UniProtKB-KW"/>
</dbReference>
<keyword evidence="1" id="KW-0949">S-adenosyl-L-methionine</keyword>
<keyword evidence="2" id="KW-0479">Metal-binding</keyword>
<dbReference type="InterPro" id="IPR007197">
    <property type="entry name" value="rSAM"/>
</dbReference>
<gene>
    <name evidence="6" type="ORF">CYMTET_39726</name>
</gene>
<dbReference type="Gene3D" id="3.20.20.70">
    <property type="entry name" value="Aldolase class I"/>
    <property type="match status" value="1"/>
</dbReference>
<evidence type="ECO:0000256" key="3">
    <source>
        <dbReference type="ARBA" id="ARBA00023004"/>
    </source>
</evidence>
<accession>A0AAE0C9H7</accession>
<dbReference type="PANTHER" id="PTHR11228:SF7">
    <property type="entry name" value="PQQA PEPTIDE CYCLASE"/>
    <property type="match status" value="1"/>
</dbReference>
<dbReference type="CDD" id="cd01335">
    <property type="entry name" value="Radical_SAM"/>
    <property type="match status" value="1"/>
</dbReference>
<proteinExistence type="predicted"/>
<organism evidence="6 7">
    <name type="scientific">Cymbomonas tetramitiformis</name>
    <dbReference type="NCBI Taxonomy" id="36881"/>
    <lineage>
        <taxon>Eukaryota</taxon>
        <taxon>Viridiplantae</taxon>
        <taxon>Chlorophyta</taxon>
        <taxon>Pyramimonadophyceae</taxon>
        <taxon>Pyramimonadales</taxon>
        <taxon>Pyramimonadaceae</taxon>
        <taxon>Cymbomonas</taxon>
    </lineage>
</organism>
<name>A0AAE0C9H7_9CHLO</name>
<keyword evidence="4" id="KW-0411">Iron-sulfur</keyword>
<reference evidence="6 7" key="1">
    <citation type="journal article" date="2015" name="Genome Biol. Evol.">
        <title>Comparative Genomics of a Bacterivorous Green Alga Reveals Evolutionary Causalities and Consequences of Phago-Mixotrophic Mode of Nutrition.</title>
        <authorList>
            <person name="Burns J.A."/>
            <person name="Paasch A."/>
            <person name="Narechania A."/>
            <person name="Kim E."/>
        </authorList>
    </citation>
    <scope>NUCLEOTIDE SEQUENCE [LARGE SCALE GENOMIC DNA]</scope>
    <source>
        <strain evidence="6 7">PLY_AMNH</strain>
    </source>
</reference>
<evidence type="ECO:0000313" key="6">
    <source>
        <dbReference type="EMBL" id="KAK3250921.1"/>
    </source>
</evidence>
<dbReference type="SUPFAM" id="SSF102114">
    <property type="entry name" value="Radical SAM enzymes"/>
    <property type="match status" value="1"/>
</dbReference>
<comment type="caution">
    <text evidence="6">The sequence shown here is derived from an EMBL/GenBank/DDBJ whole genome shotgun (WGS) entry which is preliminary data.</text>
</comment>
<keyword evidence="7" id="KW-1185">Reference proteome</keyword>
<dbReference type="InterPro" id="IPR013785">
    <property type="entry name" value="Aldolase_TIM"/>
</dbReference>
<evidence type="ECO:0000313" key="7">
    <source>
        <dbReference type="Proteomes" id="UP001190700"/>
    </source>
</evidence>
<sequence>MWPGILKRFSFKSKPKLTACGSKVQLDKGGGNYMEEATATGQLTENDHRPKDSEAAIEKYHGRVSKITDIKDLAGRQREKSWFAQDRDQSTPTNVEHLYAYSDLRILHIELSTDCNALCPQCARTEAGACVNRTLKISHLSLEDVKLLLPHAFLKQLKKVFLCGNYGYPGMAPDCLAVVQYLCESNPKMKVGIHTNGGMRTASFWSDLGALMPSPNYCRFAIDGLQDTNHLYRQRVSWKKLMRNIEAFIAAGGRAEWDFLIFEHNEHQVDEARELAETLGCSRFQAKSTSRFLNRQTGEVRDAYEVKTKEAGVSHLLRPPSTPEHRNEALVQDIPRVLQQYGNMDTYFDAVQVDKCSCQAAKDHQAYISAERLVLPCCWLAGHVYDRMGEDKRQLLPLLAKEGLTLDDIRITPERSLHHIIEGPLFQWLVTDSWKLPSMQEGKLRTCAMTCGKDVSSFSKRFLKTDTVNISRESGSQ</sequence>
<dbReference type="InterPro" id="IPR058240">
    <property type="entry name" value="rSAM_sf"/>
</dbReference>
<dbReference type="PANTHER" id="PTHR11228">
    <property type="entry name" value="RADICAL SAM DOMAIN PROTEIN"/>
    <property type="match status" value="1"/>
</dbReference>
<evidence type="ECO:0000256" key="1">
    <source>
        <dbReference type="ARBA" id="ARBA00022691"/>
    </source>
</evidence>
<dbReference type="InterPro" id="IPR050377">
    <property type="entry name" value="Radical_SAM_PqqE_MftC-like"/>
</dbReference>
<dbReference type="AlphaFoldDB" id="A0AAE0C9H7"/>
<dbReference type="Proteomes" id="UP001190700">
    <property type="component" value="Unassembled WGS sequence"/>
</dbReference>
<dbReference type="SFLD" id="SFLDS00029">
    <property type="entry name" value="Radical_SAM"/>
    <property type="match status" value="1"/>
</dbReference>
<dbReference type="GO" id="GO:0003824">
    <property type="term" value="F:catalytic activity"/>
    <property type="evidence" value="ECO:0007669"/>
    <property type="project" value="InterPro"/>
</dbReference>
<dbReference type="Pfam" id="PF04055">
    <property type="entry name" value="Radical_SAM"/>
    <property type="match status" value="1"/>
</dbReference>
<evidence type="ECO:0000259" key="5">
    <source>
        <dbReference type="Pfam" id="PF04055"/>
    </source>
</evidence>
<feature type="domain" description="Radical SAM core" evidence="5">
    <location>
        <begin position="110"/>
        <end position="270"/>
    </location>
</feature>
<dbReference type="SFLD" id="SFLDG01067">
    <property type="entry name" value="SPASM/twitch_domain_containing"/>
    <property type="match status" value="1"/>
</dbReference>
<evidence type="ECO:0000256" key="4">
    <source>
        <dbReference type="ARBA" id="ARBA00023014"/>
    </source>
</evidence>
<protein>
    <recommendedName>
        <fullName evidence="5">Radical SAM core domain-containing protein</fullName>
    </recommendedName>
</protein>
<keyword evidence="3" id="KW-0408">Iron</keyword>